<evidence type="ECO:0000313" key="4">
    <source>
        <dbReference type="Proteomes" id="UP000245048"/>
    </source>
</evidence>
<dbReference type="PRINTS" id="PR00080">
    <property type="entry name" value="SDRFAMILY"/>
</dbReference>
<comment type="similarity">
    <text evidence="1">Belongs to the short-chain dehydrogenases/reductases (SDR) family.</text>
</comment>
<reference evidence="4" key="1">
    <citation type="submission" date="2017-10" db="EMBL/GenBank/DDBJ databases">
        <authorList>
            <person name="Toshchakov S.V."/>
            <person name="Goeva M.A."/>
        </authorList>
    </citation>
    <scope>NUCLEOTIDE SEQUENCE [LARGE SCALE GENOMIC DNA]</scope>
    <source>
        <strain evidence="4">JR1/69-1-13</strain>
    </source>
</reference>
<accession>A0A2U1V333</accession>
<dbReference type="PANTHER" id="PTHR43639:SF1">
    <property type="entry name" value="SHORT-CHAIN DEHYDROGENASE_REDUCTASE FAMILY PROTEIN"/>
    <property type="match status" value="1"/>
</dbReference>
<dbReference type="PANTHER" id="PTHR43639">
    <property type="entry name" value="OXIDOREDUCTASE, SHORT-CHAIN DEHYDROGENASE/REDUCTASE FAMILY (AFU_ORTHOLOGUE AFUA_5G02870)"/>
    <property type="match status" value="1"/>
</dbReference>
<dbReference type="FunFam" id="3.40.50.720:FF:000084">
    <property type="entry name" value="Short-chain dehydrogenase reductase"/>
    <property type="match status" value="1"/>
</dbReference>
<sequence length="256" mass="27259">MTPNAIYPDLRDRSVFITGGGSGIGAALTEAFARQGARVAFVDIADEASRALAERVAALDGAVAPLFLPCDIRDIAALRAAIARAAAAHGDITVLLNNAANDQRHEPEAVTPEYWDDRMAINQRPLFFAAQAILPQMQRAGGGSIVNFGSVSWKLRQGGMPAYTMAKASVHGLTRGLARDYGKQGIRVNTLVPGWVMTERQLSLWVTPEAEREIEAGQVLAGRVMPAHIADMALFLASAASAMCSAQEFVVDGGWT</sequence>
<dbReference type="EMBL" id="PDOA01000008">
    <property type="protein sequence ID" value="PWC28315.1"/>
    <property type="molecule type" value="Genomic_DNA"/>
</dbReference>
<dbReference type="Pfam" id="PF13561">
    <property type="entry name" value="adh_short_C2"/>
    <property type="match status" value="1"/>
</dbReference>
<comment type="caution">
    <text evidence="3">The sequence shown here is derived from an EMBL/GenBank/DDBJ whole genome shotgun (WGS) entry which is preliminary data.</text>
</comment>
<protein>
    <submittedName>
        <fullName evidence="3">3-oxoacyl-ACP reductase</fullName>
    </submittedName>
</protein>
<keyword evidence="2" id="KW-0560">Oxidoreductase</keyword>
<evidence type="ECO:0000256" key="1">
    <source>
        <dbReference type="ARBA" id="ARBA00006484"/>
    </source>
</evidence>
<evidence type="ECO:0000313" key="3">
    <source>
        <dbReference type="EMBL" id="PWC28315.1"/>
    </source>
</evidence>
<dbReference type="OrthoDB" id="9789398at2"/>
<dbReference type="PRINTS" id="PR00081">
    <property type="entry name" value="GDHRDH"/>
</dbReference>
<dbReference type="InterPro" id="IPR020904">
    <property type="entry name" value="Sc_DH/Rdtase_CS"/>
</dbReference>
<dbReference type="PROSITE" id="PS00061">
    <property type="entry name" value="ADH_SHORT"/>
    <property type="match status" value="1"/>
</dbReference>
<gene>
    <name evidence="3" type="ORF">CR165_13590</name>
</gene>
<evidence type="ECO:0000256" key="2">
    <source>
        <dbReference type="ARBA" id="ARBA00023002"/>
    </source>
</evidence>
<dbReference type="CDD" id="cd05233">
    <property type="entry name" value="SDR_c"/>
    <property type="match status" value="1"/>
</dbReference>
<dbReference type="Proteomes" id="UP000245048">
    <property type="component" value="Unassembled WGS sequence"/>
</dbReference>
<dbReference type="SUPFAM" id="SSF51735">
    <property type="entry name" value="NAD(P)-binding Rossmann-fold domains"/>
    <property type="match status" value="1"/>
</dbReference>
<name>A0A2U1V333_9PROT</name>
<organism evidence="3 4">
    <name type="scientific">Teichococcus aestuarii</name>
    <dbReference type="NCBI Taxonomy" id="568898"/>
    <lineage>
        <taxon>Bacteria</taxon>
        <taxon>Pseudomonadati</taxon>
        <taxon>Pseudomonadota</taxon>
        <taxon>Alphaproteobacteria</taxon>
        <taxon>Acetobacterales</taxon>
        <taxon>Roseomonadaceae</taxon>
        <taxon>Roseomonas</taxon>
    </lineage>
</organism>
<dbReference type="RefSeq" id="WP_109517543.1">
    <property type="nucleotide sequence ID" value="NZ_PDOA01000008.1"/>
</dbReference>
<dbReference type="GO" id="GO:0016491">
    <property type="term" value="F:oxidoreductase activity"/>
    <property type="evidence" value="ECO:0007669"/>
    <property type="project" value="UniProtKB-KW"/>
</dbReference>
<dbReference type="AlphaFoldDB" id="A0A2U1V333"/>
<keyword evidence="4" id="KW-1185">Reference proteome</keyword>
<dbReference type="InterPro" id="IPR002347">
    <property type="entry name" value="SDR_fam"/>
</dbReference>
<dbReference type="Gene3D" id="3.40.50.720">
    <property type="entry name" value="NAD(P)-binding Rossmann-like Domain"/>
    <property type="match status" value="1"/>
</dbReference>
<proteinExistence type="inferred from homology"/>
<dbReference type="InterPro" id="IPR036291">
    <property type="entry name" value="NAD(P)-bd_dom_sf"/>
</dbReference>